<organism evidence="2 3">
    <name type="scientific">Gossypium australe</name>
    <dbReference type="NCBI Taxonomy" id="47621"/>
    <lineage>
        <taxon>Eukaryota</taxon>
        <taxon>Viridiplantae</taxon>
        <taxon>Streptophyta</taxon>
        <taxon>Embryophyta</taxon>
        <taxon>Tracheophyta</taxon>
        <taxon>Spermatophyta</taxon>
        <taxon>Magnoliopsida</taxon>
        <taxon>eudicotyledons</taxon>
        <taxon>Gunneridae</taxon>
        <taxon>Pentapetalae</taxon>
        <taxon>rosids</taxon>
        <taxon>malvids</taxon>
        <taxon>Malvales</taxon>
        <taxon>Malvaceae</taxon>
        <taxon>Malvoideae</taxon>
        <taxon>Gossypium</taxon>
    </lineage>
</organism>
<evidence type="ECO:0000313" key="2">
    <source>
        <dbReference type="EMBL" id="KAA3484447.1"/>
    </source>
</evidence>
<feature type="domain" description="Reverse transcriptase/retrotransposon-derived protein RNase H-like" evidence="1">
    <location>
        <begin position="57"/>
        <end position="149"/>
    </location>
</feature>
<dbReference type="SUPFAM" id="SSF56672">
    <property type="entry name" value="DNA/RNA polymerases"/>
    <property type="match status" value="1"/>
</dbReference>
<dbReference type="EMBL" id="SMMG02000002">
    <property type="protein sequence ID" value="KAA3484447.1"/>
    <property type="molecule type" value="Genomic_DNA"/>
</dbReference>
<dbReference type="FunFam" id="3.30.70.270:FF:000020">
    <property type="entry name" value="Transposon Tf2-6 polyprotein-like Protein"/>
    <property type="match status" value="1"/>
</dbReference>
<dbReference type="AlphaFoldDB" id="A0A5B6WUH6"/>
<gene>
    <name evidence="2" type="ORF">EPI10_006531</name>
</gene>
<dbReference type="Proteomes" id="UP000325315">
    <property type="component" value="Unassembled WGS sequence"/>
</dbReference>
<proteinExistence type="predicted"/>
<comment type="caution">
    <text evidence="2">The sequence shown here is derived from an EMBL/GenBank/DDBJ whole genome shotgun (WGS) entry which is preliminary data.</text>
</comment>
<sequence>MLYQLRGSKEKCKQLKNVTKARSFPGVAGYYRRFVKGFSMIALPLTRLLQKEVKFEWTDRCQKSIEILKSTLMDVPVLTQPEPEREYVVYGDVSHNGSGCVLMQDETVVVYASRKLKLHEKNYPKHDLKLAVVVFALKFWRHYLYGEKCYIFIDHKSLKYLLTQKERWIESLKDYDCFIDYHPRKANVVDDAFSRKSLSALKAMSAHLSLEQDEVVLVDLRVKLSLLQEVKDA</sequence>
<dbReference type="CDD" id="cd09274">
    <property type="entry name" value="RNase_HI_RT_Ty3"/>
    <property type="match status" value="1"/>
</dbReference>
<dbReference type="Gene3D" id="3.30.70.270">
    <property type="match status" value="1"/>
</dbReference>
<accession>A0A5B6WUH6</accession>
<dbReference type="InterPro" id="IPR043128">
    <property type="entry name" value="Rev_trsase/Diguanyl_cyclase"/>
</dbReference>
<dbReference type="InterPro" id="IPR043502">
    <property type="entry name" value="DNA/RNA_pol_sf"/>
</dbReference>
<reference evidence="3" key="1">
    <citation type="journal article" date="2019" name="Plant Biotechnol. J.">
        <title>Genome sequencing of the Australian wild diploid species Gossypium australe highlights disease resistance and delayed gland morphogenesis.</title>
        <authorList>
            <person name="Cai Y."/>
            <person name="Cai X."/>
            <person name="Wang Q."/>
            <person name="Wang P."/>
            <person name="Zhang Y."/>
            <person name="Cai C."/>
            <person name="Xu Y."/>
            <person name="Wang K."/>
            <person name="Zhou Z."/>
            <person name="Wang C."/>
            <person name="Geng S."/>
            <person name="Li B."/>
            <person name="Dong Q."/>
            <person name="Hou Y."/>
            <person name="Wang H."/>
            <person name="Ai P."/>
            <person name="Liu Z."/>
            <person name="Yi F."/>
            <person name="Sun M."/>
            <person name="An G."/>
            <person name="Cheng J."/>
            <person name="Zhang Y."/>
            <person name="Shi Q."/>
            <person name="Xie Y."/>
            <person name="Shi X."/>
            <person name="Chang Y."/>
            <person name="Huang F."/>
            <person name="Chen Y."/>
            <person name="Hong S."/>
            <person name="Mi L."/>
            <person name="Sun Q."/>
            <person name="Zhang L."/>
            <person name="Zhou B."/>
            <person name="Peng R."/>
            <person name="Zhang X."/>
            <person name="Liu F."/>
        </authorList>
    </citation>
    <scope>NUCLEOTIDE SEQUENCE [LARGE SCALE GENOMIC DNA]</scope>
    <source>
        <strain evidence="3">cv. PA1801</strain>
    </source>
</reference>
<dbReference type="OrthoDB" id="111931at2759"/>
<dbReference type="InterPro" id="IPR041577">
    <property type="entry name" value="RT_RNaseH_2"/>
</dbReference>
<protein>
    <submittedName>
        <fullName evidence="2">Integrase, catalytic core</fullName>
    </submittedName>
</protein>
<keyword evidence="3" id="KW-1185">Reference proteome</keyword>
<dbReference type="Pfam" id="PF17919">
    <property type="entry name" value="RT_RNaseH_2"/>
    <property type="match status" value="1"/>
</dbReference>
<evidence type="ECO:0000259" key="1">
    <source>
        <dbReference type="Pfam" id="PF17919"/>
    </source>
</evidence>
<name>A0A5B6WUH6_9ROSI</name>
<evidence type="ECO:0000313" key="3">
    <source>
        <dbReference type="Proteomes" id="UP000325315"/>
    </source>
</evidence>
<dbReference type="PANTHER" id="PTHR34072">
    <property type="entry name" value="ENZYMATIC POLYPROTEIN-RELATED"/>
    <property type="match status" value="1"/>
</dbReference>
<dbReference type="PANTHER" id="PTHR34072:SF59">
    <property type="entry name" value="CCHC-TYPE INTEGRASE"/>
    <property type="match status" value="1"/>
</dbReference>